<keyword evidence="3" id="KW-0812">Transmembrane</keyword>
<accession>A0A327YK47</accession>
<evidence type="ECO:0000313" key="4">
    <source>
        <dbReference type="EMBL" id="RAK21374.1"/>
    </source>
</evidence>
<keyword evidence="3" id="KW-0472">Membrane</keyword>
<proteinExistence type="predicted"/>
<keyword evidence="3" id="KW-1133">Transmembrane helix</keyword>
<dbReference type="Proteomes" id="UP000248555">
    <property type="component" value="Unassembled WGS sequence"/>
</dbReference>
<protein>
    <submittedName>
        <fullName evidence="4">Prepilin-type N-terminal cleavage/methylation domain-containing protein</fullName>
    </submittedName>
</protein>
<dbReference type="NCBIfam" id="TIGR02532">
    <property type="entry name" value="IV_pilin_GFxxxE"/>
    <property type="match status" value="1"/>
</dbReference>
<dbReference type="InterPro" id="IPR012902">
    <property type="entry name" value="N_methyl_site"/>
</dbReference>
<gene>
    <name evidence="4" type="ORF">B0I26_103336</name>
</gene>
<dbReference type="Pfam" id="PF07963">
    <property type="entry name" value="N_methyl"/>
    <property type="match status" value="1"/>
</dbReference>
<keyword evidence="5" id="KW-1185">Reference proteome</keyword>
<evidence type="ECO:0000256" key="3">
    <source>
        <dbReference type="SAM" id="Phobius"/>
    </source>
</evidence>
<name>A0A327YK47_9BACL</name>
<dbReference type="GO" id="GO:0009986">
    <property type="term" value="C:cell surface"/>
    <property type="evidence" value="ECO:0007669"/>
    <property type="project" value="UniProtKB-SubCell"/>
</dbReference>
<evidence type="ECO:0000313" key="5">
    <source>
        <dbReference type="Proteomes" id="UP000248555"/>
    </source>
</evidence>
<dbReference type="PROSITE" id="PS00409">
    <property type="entry name" value="PROKAR_NTER_METHYL"/>
    <property type="match status" value="1"/>
</dbReference>
<feature type="transmembrane region" description="Helical" evidence="3">
    <location>
        <begin position="12"/>
        <end position="36"/>
    </location>
</feature>
<comment type="caution">
    <text evidence="4">The sequence shown here is derived from an EMBL/GenBank/DDBJ whole genome shotgun (WGS) entry which is preliminary data.</text>
</comment>
<organism evidence="4 5">
    <name type="scientific">Paranoxybacillus vitaminiphilus</name>
    <dbReference type="NCBI Taxonomy" id="581036"/>
    <lineage>
        <taxon>Bacteria</taxon>
        <taxon>Bacillati</taxon>
        <taxon>Bacillota</taxon>
        <taxon>Bacilli</taxon>
        <taxon>Bacillales</taxon>
        <taxon>Anoxybacillaceae</taxon>
        <taxon>Paranoxybacillus</taxon>
    </lineage>
</organism>
<comment type="subcellular location">
    <subcellularLocation>
        <location evidence="1">Cell surface</location>
    </subcellularLocation>
</comment>
<keyword evidence="2" id="KW-0178">Competence</keyword>
<dbReference type="EMBL" id="QLMH01000003">
    <property type="protein sequence ID" value="RAK21374.1"/>
    <property type="molecule type" value="Genomic_DNA"/>
</dbReference>
<evidence type="ECO:0000256" key="2">
    <source>
        <dbReference type="ARBA" id="ARBA00023287"/>
    </source>
</evidence>
<dbReference type="AlphaFoldDB" id="A0A327YK47"/>
<sequence length="170" mass="19199">MPMTKFLKNDKGLTLIETMLSITILGIVMLGVMTLFKQAYLYTVLNEDKTIGINVARNALMYMEKQNFIEIKEKFASLGNNGQLQLLVCEHNGSARYTLIDSNTSPLSGCSDIQINDRKYNVTIETEPPKNNNSDYANYFIPLVVKVTWKHGNIEQSTQLKGVLTSEDIR</sequence>
<reference evidence="4 5" key="1">
    <citation type="submission" date="2018-06" db="EMBL/GenBank/DDBJ databases">
        <title>Genomic Encyclopedia of Type Strains, Phase III (KMG-III): the genomes of soil and plant-associated and newly described type strains.</title>
        <authorList>
            <person name="Whitman W."/>
        </authorList>
    </citation>
    <scope>NUCLEOTIDE SEQUENCE [LARGE SCALE GENOMIC DNA]</scope>
    <source>
        <strain evidence="4 5">CGMCC 1.8979</strain>
    </source>
</reference>
<evidence type="ECO:0000256" key="1">
    <source>
        <dbReference type="ARBA" id="ARBA00004241"/>
    </source>
</evidence>
<dbReference type="RefSeq" id="WP_181502742.1">
    <property type="nucleotide sequence ID" value="NZ_QLMH01000003.1"/>
</dbReference>
<dbReference type="GO" id="GO:0030420">
    <property type="term" value="P:establishment of competence for transformation"/>
    <property type="evidence" value="ECO:0007669"/>
    <property type="project" value="UniProtKB-KW"/>
</dbReference>